<dbReference type="PANTHER" id="PTHR35586:SF1">
    <property type="entry name" value="SLL1691 PROTEIN"/>
    <property type="match status" value="1"/>
</dbReference>
<evidence type="ECO:0000313" key="1">
    <source>
        <dbReference type="EMBL" id="SKA97837.1"/>
    </source>
</evidence>
<reference evidence="2" key="1">
    <citation type="submission" date="2017-02" db="EMBL/GenBank/DDBJ databases">
        <authorList>
            <person name="Varghese N."/>
            <person name="Submissions S."/>
        </authorList>
    </citation>
    <scope>NUCLEOTIDE SEQUENCE [LARGE SCALE GENOMIC DNA]</scope>
    <source>
        <strain evidence="2">DSM 23966</strain>
    </source>
</reference>
<dbReference type="AlphaFoldDB" id="A0A1T4Y7R4"/>
<organism evidence="1 2">
    <name type="scientific">Sporosarcina newyorkensis</name>
    <dbReference type="NCBI Taxonomy" id="759851"/>
    <lineage>
        <taxon>Bacteria</taxon>
        <taxon>Bacillati</taxon>
        <taxon>Bacillota</taxon>
        <taxon>Bacilli</taxon>
        <taxon>Bacillales</taxon>
        <taxon>Caryophanaceae</taxon>
        <taxon>Sporosarcina</taxon>
    </lineage>
</organism>
<gene>
    <name evidence="1" type="ORF">SAMN04244570_1951</name>
</gene>
<evidence type="ECO:0008006" key="3">
    <source>
        <dbReference type="Google" id="ProtNLM"/>
    </source>
</evidence>
<name>A0A1T4Y7R4_9BACL</name>
<proteinExistence type="predicted"/>
<keyword evidence="2" id="KW-1185">Reference proteome</keyword>
<accession>A0A1T4Y7R4</accession>
<sequence>MIGDLFEDFLLFFEPNLHAHIDFSKAPDFLQQELFQLVNDKKKGRGVADQIVKVQLKEGREQWILIHVEVQGTDHADFSARMFQYFYRIYDRYREKIIALAIMTSPHESKAPVDFRYQYFGTTLHYAYTNRKLLDYPVEELQQSDKLFSKVVLAAKYLHSTNDKELQRYQFKMKLMREIVRNEKYPRTAVQAVFHFIDYLLKLPKDLEQKLSEVMYPILGEEKKLMELYNKENASPTIANAFEMERVEGKTEGRIEERLRLVQNMLKKDLSLEEIADLAGLSEDEVLAIRNELLQ</sequence>
<protein>
    <recommendedName>
        <fullName evidence="3">Transposase (putative) YhgA-like domain-containing protein</fullName>
    </recommendedName>
</protein>
<evidence type="ECO:0000313" key="2">
    <source>
        <dbReference type="Proteomes" id="UP000190042"/>
    </source>
</evidence>
<dbReference type="PANTHER" id="PTHR35586">
    <property type="entry name" value="SLL1691 PROTEIN"/>
    <property type="match status" value="1"/>
</dbReference>
<dbReference type="EMBL" id="FUYJ01000003">
    <property type="protein sequence ID" value="SKA97837.1"/>
    <property type="molecule type" value="Genomic_DNA"/>
</dbReference>
<dbReference type="Proteomes" id="UP000190042">
    <property type="component" value="Unassembled WGS sequence"/>
</dbReference>